<dbReference type="Gene3D" id="3.90.110.10">
    <property type="entry name" value="Lactate dehydrogenase/glycoside hydrolase, family 4, C-terminal"/>
    <property type="match status" value="1"/>
</dbReference>
<dbReference type="EC" id="1.1.1.37" evidence="3"/>
<evidence type="ECO:0000256" key="5">
    <source>
        <dbReference type="ARBA" id="ARBA00023002"/>
    </source>
</evidence>
<keyword evidence="4" id="KW-0816">Tricarboxylic acid cycle</keyword>
<reference evidence="9 10" key="1">
    <citation type="submission" date="2014-06" db="EMBL/GenBank/DDBJ databases">
        <title>Evolutionary Origins and Diversification of the Mycorrhizal Mutualists.</title>
        <authorList>
            <consortium name="DOE Joint Genome Institute"/>
            <consortium name="Mycorrhizal Genomics Consortium"/>
            <person name="Kohler A."/>
            <person name="Kuo A."/>
            <person name="Nagy L.G."/>
            <person name="Floudas D."/>
            <person name="Copeland A."/>
            <person name="Barry K.W."/>
            <person name="Cichocki N."/>
            <person name="Veneault-Fourrey C."/>
            <person name="LaButti K."/>
            <person name="Lindquist E.A."/>
            <person name="Lipzen A."/>
            <person name="Lundell T."/>
            <person name="Morin E."/>
            <person name="Murat C."/>
            <person name="Riley R."/>
            <person name="Ohm R."/>
            <person name="Sun H."/>
            <person name="Tunlid A."/>
            <person name="Henrissat B."/>
            <person name="Grigoriev I.V."/>
            <person name="Hibbett D.S."/>
            <person name="Martin F."/>
        </authorList>
    </citation>
    <scope>NUCLEOTIDE SEQUENCE [LARGE SCALE GENOMIC DNA]</scope>
    <source>
        <strain evidence="9 10">SS14</strain>
    </source>
</reference>
<evidence type="ECO:0000256" key="1">
    <source>
        <dbReference type="ARBA" id="ARBA00008824"/>
    </source>
</evidence>
<evidence type="ECO:0000256" key="7">
    <source>
        <dbReference type="ARBA" id="ARBA00048313"/>
    </source>
</evidence>
<accession>A0A0C9TZ77</accession>
<evidence type="ECO:0000259" key="8">
    <source>
        <dbReference type="Pfam" id="PF02866"/>
    </source>
</evidence>
<evidence type="ECO:0000256" key="4">
    <source>
        <dbReference type="ARBA" id="ARBA00022532"/>
    </source>
</evidence>
<gene>
    <name evidence="9" type="ORF">M422DRAFT_191383</name>
</gene>
<dbReference type="PANTHER" id="PTHR11540:SF73">
    <property type="entry name" value="MALATE DEHYDROGENASE, MITOCHONDRIAL"/>
    <property type="match status" value="1"/>
</dbReference>
<evidence type="ECO:0000256" key="6">
    <source>
        <dbReference type="ARBA" id="ARBA00023027"/>
    </source>
</evidence>
<evidence type="ECO:0000313" key="10">
    <source>
        <dbReference type="Proteomes" id="UP000054279"/>
    </source>
</evidence>
<dbReference type="Proteomes" id="UP000054279">
    <property type="component" value="Unassembled WGS sequence"/>
</dbReference>
<dbReference type="PANTHER" id="PTHR11540">
    <property type="entry name" value="MALATE AND LACTATE DEHYDROGENASE"/>
    <property type="match status" value="1"/>
</dbReference>
<dbReference type="OrthoDB" id="4069699at2759"/>
<dbReference type="InterPro" id="IPR022383">
    <property type="entry name" value="Lactate/malate_DH_C"/>
</dbReference>
<proteinExistence type="inferred from homology"/>
<protein>
    <recommendedName>
        <fullName evidence="3">malate dehydrogenase</fullName>
        <ecNumber evidence="3">1.1.1.37</ecNumber>
    </recommendedName>
</protein>
<dbReference type="GO" id="GO:0006099">
    <property type="term" value="P:tricarboxylic acid cycle"/>
    <property type="evidence" value="ECO:0007669"/>
    <property type="project" value="UniProtKB-KW"/>
</dbReference>
<comment type="subunit">
    <text evidence="2">Homodimer.</text>
</comment>
<keyword evidence="6" id="KW-0520">NAD</keyword>
<dbReference type="SUPFAM" id="SSF56327">
    <property type="entry name" value="LDH C-terminal domain-like"/>
    <property type="match status" value="1"/>
</dbReference>
<dbReference type="GO" id="GO:0005739">
    <property type="term" value="C:mitochondrion"/>
    <property type="evidence" value="ECO:0007669"/>
    <property type="project" value="TreeGrafter"/>
</dbReference>
<evidence type="ECO:0000256" key="3">
    <source>
        <dbReference type="ARBA" id="ARBA00012995"/>
    </source>
</evidence>
<comment type="similarity">
    <text evidence="1">Belongs to the LDH/MDH superfamily. MDH type 1 family.</text>
</comment>
<keyword evidence="10" id="KW-1185">Reference proteome</keyword>
<dbReference type="GO" id="GO:0030060">
    <property type="term" value="F:L-malate dehydrogenase (NAD+) activity"/>
    <property type="evidence" value="ECO:0007669"/>
    <property type="project" value="UniProtKB-EC"/>
</dbReference>
<dbReference type="FunFam" id="3.90.110.10:FF:000001">
    <property type="entry name" value="Malate dehydrogenase"/>
    <property type="match status" value="1"/>
</dbReference>
<keyword evidence="5" id="KW-0560">Oxidoreductase</keyword>
<evidence type="ECO:0000313" key="9">
    <source>
        <dbReference type="EMBL" id="KIJ27139.1"/>
    </source>
</evidence>
<comment type="catalytic activity">
    <reaction evidence="7">
        <text>(S)-malate + NAD(+) = oxaloacetate + NADH + H(+)</text>
        <dbReference type="Rhea" id="RHEA:21432"/>
        <dbReference type="ChEBI" id="CHEBI:15378"/>
        <dbReference type="ChEBI" id="CHEBI:15589"/>
        <dbReference type="ChEBI" id="CHEBI:16452"/>
        <dbReference type="ChEBI" id="CHEBI:57540"/>
        <dbReference type="ChEBI" id="CHEBI:57945"/>
        <dbReference type="EC" id="1.1.1.37"/>
    </reaction>
</comment>
<dbReference type="Pfam" id="PF02866">
    <property type="entry name" value="Ldh_1_C"/>
    <property type="match status" value="1"/>
</dbReference>
<dbReference type="HOGENOM" id="CLU_047181_3_2_1"/>
<dbReference type="EMBL" id="KN837346">
    <property type="protein sequence ID" value="KIJ27139.1"/>
    <property type="molecule type" value="Genomic_DNA"/>
</dbReference>
<feature type="domain" description="Lactate/malate dehydrogenase C-terminal" evidence="8">
    <location>
        <begin position="4"/>
        <end position="158"/>
    </location>
</feature>
<feature type="non-terminal residue" evidence="9">
    <location>
        <position position="1"/>
    </location>
</feature>
<dbReference type="AlphaFoldDB" id="A0A0C9TZ77"/>
<dbReference type="InterPro" id="IPR015955">
    <property type="entry name" value="Lactate_DH/Glyco_Ohase_4_C"/>
</dbReference>
<evidence type="ECO:0000256" key="2">
    <source>
        <dbReference type="ARBA" id="ARBA00011738"/>
    </source>
</evidence>
<sequence>SGIAGTDPAQTPVTVVGGHSGVTIVPLLSQSSAGTAVEQGSEAWKALVHRIQYGGDEVVQVKDGAGSATLSMAYAAAKFTNLLLRALKGEAGIVTPTFVKSPLFASQGIEFFSSAVELGPNGVKKIHDLGNITAQEQELVNAALPELKKNIEKGFAFVQ</sequence>
<organism evidence="9 10">
    <name type="scientific">Sphaerobolus stellatus (strain SS14)</name>
    <dbReference type="NCBI Taxonomy" id="990650"/>
    <lineage>
        <taxon>Eukaryota</taxon>
        <taxon>Fungi</taxon>
        <taxon>Dikarya</taxon>
        <taxon>Basidiomycota</taxon>
        <taxon>Agaricomycotina</taxon>
        <taxon>Agaricomycetes</taxon>
        <taxon>Phallomycetidae</taxon>
        <taxon>Geastrales</taxon>
        <taxon>Sphaerobolaceae</taxon>
        <taxon>Sphaerobolus</taxon>
    </lineage>
</organism>
<name>A0A0C9TZ77_SPHS4</name>